<name>A0A149QYA9_9PROT</name>
<sequence length="251" mass="27584">MNMMTNMAALLAATGQMAPRLLNSMHIKGIGRVVASIERNRVRIAVIGSPGGNGEVRTFYAATPAEAPALLASHVLARLGTVMTAAMWHDNSQGPDSPLWALSGLEYHEDDRPIRFVHDMAETPFGPLRHEWSVEASEFYCDRPISYLALDEAGHPHYVELIDQDDAGRELIRVFRLQMEDGFDLLRGVHPLKEEAYMKAIGRSEACWAVTLNPYRGSWPCEEVNSLTVQAGLADVMPSNLVLAALENGCG</sequence>
<evidence type="ECO:0000313" key="1">
    <source>
        <dbReference type="EMBL" id="KXV02300.1"/>
    </source>
</evidence>
<reference evidence="1 2" key="1">
    <citation type="submission" date="2015-06" db="EMBL/GenBank/DDBJ databases">
        <title>Improved classification and identification of acetic acid bacteria using matrix-assisted laser desorption/ionization time-of-flight mass spectrometry; Gluconobacter nephelii and Gluconobacter uchimurae are later heterotypic synonyms of Gluconobacter japonicus and Gluconobacter oxydans, respectively.</title>
        <authorList>
            <person name="Li L."/>
            <person name="Cleenwerck I."/>
            <person name="De Vuyst L."/>
            <person name="Vandamme P."/>
        </authorList>
    </citation>
    <scope>NUCLEOTIDE SEQUENCE [LARGE SCALE GENOMIC DNA]</scope>
    <source>
        <strain evidence="1 2">LMG 1764</strain>
    </source>
</reference>
<protein>
    <submittedName>
        <fullName evidence="1">Uncharacterized protein</fullName>
    </submittedName>
</protein>
<accession>A0A149QYA9</accession>
<dbReference type="AlphaFoldDB" id="A0A149QYA9"/>
<organism evidence="1 2">
    <name type="scientific">Gluconobacter potus</name>
    <dbReference type="NCBI Taxonomy" id="2724927"/>
    <lineage>
        <taxon>Bacteria</taxon>
        <taxon>Pseudomonadati</taxon>
        <taxon>Pseudomonadota</taxon>
        <taxon>Alphaproteobacteria</taxon>
        <taxon>Acetobacterales</taxon>
        <taxon>Acetobacteraceae</taxon>
        <taxon>Gluconobacter</taxon>
    </lineage>
</organism>
<comment type="caution">
    <text evidence="1">The sequence shown here is derived from an EMBL/GenBank/DDBJ whole genome shotgun (WGS) entry which is preliminary data.</text>
</comment>
<dbReference type="EMBL" id="LHZB01000099">
    <property type="protein sequence ID" value="KXV02300.1"/>
    <property type="molecule type" value="Genomic_DNA"/>
</dbReference>
<gene>
    <name evidence="1" type="ORF">AD929_03200</name>
</gene>
<evidence type="ECO:0000313" key="2">
    <source>
        <dbReference type="Proteomes" id="UP000075573"/>
    </source>
</evidence>
<proteinExistence type="predicted"/>
<dbReference type="Proteomes" id="UP000075573">
    <property type="component" value="Unassembled WGS sequence"/>
</dbReference>
<dbReference type="PATRIC" id="fig|442.7.peg.1998"/>